<dbReference type="InterPro" id="IPR051050">
    <property type="entry name" value="Lipid_II_flippase_MurJ/MviN"/>
</dbReference>
<evidence type="ECO:0000256" key="3">
    <source>
        <dbReference type="ARBA" id="ARBA00022692"/>
    </source>
</evidence>
<dbReference type="AlphaFoldDB" id="A0AAP3UYY6"/>
<keyword evidence="5" id="KW-0573">Peptidoglycan synthesis</keyword>
<feature type="transmembrane region" description="Helical" evidence="10">
    <location>
        <begin position="423"/>
        <end position="445"/>
    </location>
</feature>
<proteinExistence type="inferred from homology"/>
<gene>
    <name evidence="11" type="ORF">PZ740_06650</name>
</gene>
<feature type="transmembrane region" description="Helical" evidence="10">
    <location>
        <begin position="107"/>
        <end position="127"/>
    </location>
</feature>
<feature type="transmembrane region" description="Helical" evidence="10">
    <location>
        <begin position="21"/>
        <end position="42"/>
    </location>
</feature>
<dbReference type="GO" id="GO:0015648">
    <property type="term" value="F:lipid-linked peptidoglycan transporter activity"/>
    <property type="evidence" value="ECO:0007669"/>
    <property type="project" value="TreeGrafter"/>
</dbReference>
<name>A0AAP3UYY6_9PROT</name>
<organism evidence="11 12">
    <name type="scientific">Marinimicrococcus flavescens</name>
    <dbReference type="NCBI Taxonomy" id="3031815"/>
    <lineage>
        <taxon>Bacteria</taxon>
        <taxon>Pseudomonadati</taxon>
        <taxon>Pseudomonadota</taxon>
        <taxon>Alphaproteobacteria</taxon>
        <taxon>Geminicoccales</taxon>
        <taxon>Geminicoccaceae</taxon>
        <taxon>Marinimicrococcus</taxon>
    </lineage>
</organism>
<evidence type="ECO:0000256" key="8">
    <source>
        <dbReference type="ARBA" id="ARBA00060041"/>
    </source>
</evidence>
<comment type="function">
    <text evidence="8">Involved in peptidoglycan biosynthesis. Transports lipid-linked peptidoglycan precursors from the inner to the outer leaflet of the cytoplasmic membrane.</text>
</comment>
<dbReference type="Pfam" id="PF03023">
    <property type="entry name" value="MurJ"/>
    <property type="match status" value="1"/>
</dbReference>
<dbReference type="PANTHER" id="PTHR47019">
    <property type="entry name" value="LIPID II FLIPPASE MURJ"/>
    <property type="match status" value="1"/>
</dbReference>
<comment type="caution">
    <text evidence="11">The sequence shown here is derived from an EMBL/GenBank/DDBJ whole genome shotgun (WGS) entry which is preliminary data.</text>
</comment>
<dbReference type="EMBL" id="JARGEQ010000061">
    <property type="protein sequence ID" value="MDF1586060.1"/>
    <property type="molecule type" value="Genomic_DNA"/>
</dbReference>
<feature type="transmembrane region" description="Helical" evidence="10">
    <location>
        <begin position="323"/>
        <end position="344"/>
    </location>
</feature>
<keyword evidence="7 10" id="KW-0472">Membrane</keyword>
<evidence type="ECO:0000256" key="5">
    <source>
        <dbReference type="ARBA" id="ARBA00022984"/>
    </source>
</evidence>
<keyword evidence="6 10" id="KW-1133">Transmembrane helix</keyword>
<keyword evidence="3 10" id="KW-0812">Transmembrane</keyword>
<feature type="transmembrane region" description="Helical" evidence="10">
    <location>
        <begin position="178"/>
        <end position="198"/>
    </location>
</feature>
<sequence length="463" mass="49416">MIAQASARMGRLASSWRHVALNRNVISAAATVAAATFVLKLVTAGRELVVAHRFGTGDALDAFIIAMLAPSFVISVQVAAFSAALMPTVIRVSDQQGPAAARRLVQNSLVGVCLLLLALTALLYAAGEPIVRVLGSGFSAEKRSLTLELLRLLLPIIMLQGLVRFFATLLNARRRFGLVALVPLATPLLTVLLLVLAWRADPRLLVAGMVGGAALELALLMPLIRRLGLPVLPRWHGFDEATRTVVRQYLPTMLGALTGSAVAMVDQTMAAALEPGSVASLSYAGKISTLVLAFSAQPLSVAILPYLSRLAAARKSHQLRQAFFSWLVLVVVLSTPLAVALGLYSEDLVRLLFERGEFTRQDTILVGYLQMIYAMKMPFYLAGVLGSRFLNALSMNGVTGLIGVMNFVANIVGNLILMRFLGVAGIALSTVIVYALSSVVIVAVVHRRIARMCREPAEVGGAS</sequence>
<evidence type="ECO:0000256" key="4">
    <source>
        <dbReference type="ARBA" id="ARBA00022960"/>
    </source>
</evidence>
<feature type="transmembrane region" description="Helical" evidence="10">
    <location>
        <begin position="62"/>
        <end position="86"/>
    </location>
</feature>
<keyword evidence="4" id="KW-0133">Cell shape</keyword>
<feature type="transmembrane region" description="Helical" evidence="10">
    <location>
        <begin position="364"/>
        <end position="386"/>
    </location>
</feature>
<evidence type="ECO:0000256" key="1">
    <source>
        <dbReference type="ARBA" id="ARBA00004651"/>
    </source>
</evidence>
<dbReference type="GO" id="GO:0009252">
    <property type="term" value="P:peptidoglycan biosynthetic process"/>
    <property type="evidence" value="ECO:0007669"/>
    <property type="project" value="UniProtKB-KW"/>
</dbReference>
<accession>A0AAP3UYY6</accession>
<evidence type="ECO:0000256" key="2">
    <source>
        <dbReference type="ARBA" id="ARBA00022475"/>
    </source>
</evidence>
<dbReference type="PANTHER" id="PTHR47019:SF1">
    <property type="entry name" value="LIPID II FLIPPASE MURJ"/>
    <property type="match status" value="1"/>
</dbReference>
<comment type="subcellular location">
    <subcellularLocation>
        <location evidence="1">Cell membrane</location>
        <topology evidence="1">Multi-pass membrane protein</topology>
    </subcellularLocation>
</comment>
<protein>
    <submittedName>
        <fullName evidence="11">Lipid II flippase MurJ</fullName>
    </submittedName>
</protein>
<dbReference type="GO" id="GO:0008360">
    <property type="term" value="P:regulation of cell shape"/>
    <property type="evidence" value="ECO:0007669"/>
    <property type="project" value="UniProtKB-KW"/>
</dbReference>
<comment type="similarity">
    <text evidence="9">Belongs to the MurJ/MviN family.</text>
</comment>
<evidence type="ECO:0000256" key="6">
    <source>
        <dbReference type="ARBA" id="ARBA00022989"/>
    </source>
</evidence>
<evidence type="ECO:0000256" key="7">
    <source>
        <dbReference type="ARBA" id="ARBA00023136"/>
    </source>
</evidence>
<dbReference type="RefSeq" id="WP_327788480.1">
    <property type="nucleotide sequence ID" value="NZ_JARGEQ010000061.1"/>
</dbReference>
<evidence type="ECO:0000256" key="9">
    <source>
        <dbReference type="ARBA" id="ARBA00061532"/>
    </source>
</evidence>
<evidence type="ECO:0000256" key="10">
    <source>
        <dbReference type="SAM" id="Phobius"/>
    </source>
</evidence>
<feature type="transmembrane region" description="Helical" evidence="10">
    <location>
        <begin position="204"/>
        <end position="224"/>
    </location>
</feature>
<keyword evidence="12" id="KW-1185">Reference proteome</keyword>
<feature type="transmembrane region" description="Helical" evidence="10">
    <location>
        <begin position="398"/>
        <end position="417"/>
    </location>
</feature>
<feature type="transmembrane region" description="Helical" evidence="10">
    <location>
        <begin position="285"/>
        <end position="307"/>
    </location>
</feature>
<dbReference type="GO" id="GO:0005886">
    <property type="term" value="C:plasma membrane"/>
    <property type="evidence" value="ECO:0007669"/>
    <property type="project" value="UniProtKB-SubCell"/>
</dbReference>
<evidence type="ECO:0000313" key="12">
    <source>
        <dbReference type="Proteomes" id="UP001301140"/>
    </source>
</evidence>
<dbReference type="GO" id="GO:0034204">
    <property type="term" value="P:lipid translocation"/>
    <property type="evidence" value="ECO:0007669"/>
    <property type="project" value="TreeGrafter"/>
</dbReference>
<evidence type="ECO:0000313" key="11">
    <source>
        <dbReference type="EMBL" id="MDF1586060.1"/>
    </source>
</evidence>
<dbReference type="InterPro" id="IPR004268">
    <property type="entry name" value="MurJ"/>
</dbReference>
<reference evidence="11 12" key="1">
    <citation type="submission" date="2023-03" db="EMBL/GenBank/DDBJ databases">
        <title>YIM 152171 draft genome.</title>
        <authorList>
            <person name="Yang Z."/>
        </authorList>
    </citation>
    <scope>NUCLEOTIDE SEQUENCE [LARGE SCALE GENOMIC DNA]</scope>
    <source>
        <strain evidence="11 12">YIM 152171</strain>
    </source>
</reference>
<dbReference type="PRINTS" id="PR01806">
    <property type="entry name" value="VIRFACTRMVIN"/>
</dbReference>
<dbReference type="Proteomes" id="UP001301140">
    <property type="component" value="Unassembled WGS sequence"/>
</dbReference>
<feature type="transmembrane region" description="Helical" evidence="10">
    <location>
        <begin position="245"/>
        <end position="265"/>
    </location>
</feature>
<keyword evidence="2" id="KW-1003">Cell membrane</keyword>
<feature type="transmembrane region" description="Helical" evidence="10">
    <location>
        <begin position="147"/>
        <end position="166"/>
    </location>
</feature>